<comment type="caution">
    <text evidence="1">The sequence shown here is derived from an EMBL/GenBank/DDBJ whole genome shotgun (WGS) entry which is preliminary data.</text>
</comment>
<accession>A0ACB9H0W1</accession>
<keyword evidence="2" id="KW-1185">Reference proteome</keyword>
<sequence length="145" mass="17389">MMRSQFWNELEAVHSLVRLIKGMALEIEKEKPRIGQCLPLWEELRLKIKDWCAKFHINENHADKVFDKRFKRNYHPAWTAAFILDPFYLIRDTTGKYLPPFKCLTSEEEKDVDKLITRLVSREEAHIALNELMKWQTEGRDPRFT</sequence>
<organism evidence="1 2">
    <name type="scientific">Cichorium intybus</name>
    <name type="common">Chicory</name>
    <dbReference type="NCBI Taxonomy" id="13427"/>
    <lineage>
        <taxon>Eukaryota</taxon>
        <taxon>Viridiplantae</taxon>
        <taxon>Streptophyta</taxon>
        <taxon>Embryophyta</taxon>
        <taxon>Tracheophyta</taxon>
        <taxon>Spermatophyta</taxon>
        <taxon>Magnoliopsida</taxon>
        <taxon>eudicotyledons</taxon>
        <taxon>Gunneridae</taxon>
        <taxon>Pentapetalae</taxon>
        <taxon>asterids</taxon>
        <taxon>campanulids</taxon>
        <taxon>Asterales</taxon>
        <taxon>Asteraceae</taxon>
        <taxon>Cichorioideae</taxon>
        <taxon>Cichorieae</taxon>
        <taxon>Cichoriinae</taxon>
        <taxon>Cichorium</taxon>
    </lineage>
</organism>
<name>A0ACB9H0W1_CICIN</name>
<proteinExistence type="predicted"/>
<evidence type="ECO:0000313" key="1">
    <source>
        <dbReference type="EMBL" id="KAI3789182.1"/>
    </source>
</evidence>
<reference evidence="1 2" key="2">
    <citation type="journal article" date="2022" name="Mol. Ecol. Resour.">
        <title>The genomes of chicory, endive, great burdock and yacon provide insights into Asteraceae paleo-polyploidization history and plant inulin production.</title>
        <authorList>
            <person name="Fan W."/>
            <person name="Wang S."/>
            <person name="Wang H."/>
            <person name="Wang A."/>
            <person name="Jiang F."/>
            <person name="Liu H."/>
            <person name="Zhao H."/>
            <person name="Xu D."/>
            <person name="Zhang Y."/>
        </authorList>
    </citation>
    <scope>NUCLEOTIDE SEQUENCE [LARGE SCALE GENOMIC DNA]</scope>
    <source>
        <strain evidence="2">cv. Punajuju</strain>
        <tissue evidence="1">Leaves</tissue>
    </source>
</reference>
<protein>
    <submittedName>
        <fullName evidence="1">Uncharacterized protein</fullName>
    </submittedName>
</protein>
<dbReference type="Proteomes" id="UP001055811">
    <property type="component" value="Linkage Group LG01"/>
</dbReference>
<reference evidence="2" key="1">
    <citation type="journal article" date="2022" name="Mol. Ecol. Resour.">
        <title>The genomes of chicory, endive, great burdock and yacon provide insights into Asteraceae palaeo-polyploidization history and plant inulin production.</title>
        <authorList>
            <person name="Fan W."/>
            <person name="Wang S."/>
            <person name="Wang H."/>
            <person name="Wang A."/>
            <person name="Jiang F."/>
            <person name="Liu H."/>
            <person name="Zhao H."/>
            <person name="Xu D."/>
            <person name="Zhang Y."/>
        </authorList>
    </citation>
    <scope>NUCLEOTIDE SEQUENCE [LARGE SCALE GENOMIC DNA]</scope>
    <source>
        <strain evidence="2">cv. Punajuju</strain>
    </source>
</reference>
<evidence type="ECO:0000313" key="2">
    <source>
        <dbReference type="Proteomes" id="UP001055811"/>
    </source>
</evidence>
<gene>
    <name evidence="1" type="ORF">L2E82_01972</name>
</gene>
<dbReference type="EMBL" id="CM042009">
    <property type="protein sequence ID" value="KAI3789182.1"/>
    <property type="molecule type" value="Genomic_DNA"/>
</dbReference>